<protein>
    <submittedName>
        <fullName evidence="2">Uncharacterized protein</fullName>
    </submittedName>
</protein>
<comment type="caution">
    <text evidence="2">The sequence shown here is derived from an EMBL/GenBank/DDBJ whole genome shotgun (WGS) entry which is preliminary data.</text>
</comment>
<organism evidence="2 3">
    <name type="scientific">Streptomyces capitiformicae</name>
    <dbReference type="NCBI Taxonomy" id="2014920"/>
    <lineage>
        <taxon>Bacteria</taxon>
        <taxon>Bacillati</taxon>
        <taxon>Actinomycetota</taxon>
        <taxon>Actinomycetes</taxon>
        <taxon>Kitasatosporales</taxon>
        <taxon>Streptomycetaceae</taxon>
        <taxon>Streptomyces</taxon>
    </lineage>
</organism>
<feature type="compositionally biased region" description="Pro residues" evidence="1">
    <location>
        <begin position="191"/>
        <end position="201"/>
    </location>
</feature>
<evidence type="ECO:0000256" key="1">
    <source>
        <dbReference type="SAM" id="MobiDB-lite"/>
    </source>
</evidence>
<sequence length="229" mass="24002">MVGDALGWEAVEVYDGLTEPGAAWGSLSRAVLSRPALAERLKSFALPLVPWGRAPGFAELAGEALPPDALRYESKRAAHELFTLLAPAHPGIRVPEHRQAATRRAAARPLRTRGRAGQTTGVKTEHGAGGSGTWVIRKYRFPSQLPHGPLLLEEFVAGEAGEAGETDVPDTVSRCLPRSAPGSSDAEAATPTPPGPPPPPQADRTRARTTAVAPSGTCLNIGARNTPLP</sequence>
<evidence type="ECO:0000313" key="3">
    <source>
        <dbReference type="Proteomes" id="UP000603227"/>
    </source>
</evidence>
<proteinExistence type="predicted"/>
<keyword evidence="3" id="KW-1185">Reference proteome</keyword>
<name>A0A919L7V9_9ACTN</name>
<dbReference type="AlphaFoldDB" id="A0A919L7V9"/>
<feature type="region of interest" description="Disordered" evidence="1">
    <location>
        <begin position="104"/>
        <end position="129"/>
    </location>
</feature>
<evidence type="ECO:0000313" key="2">
    <source>
        <dbReference type="EMBL" id="GHH85946.1"/>
    </source>
</evidence>
<gene>
    <name evidence="2" type="ORF">GCM10017771_21050</name>
</gene>
<dbReference type="Proteomes" id="UP000603227">
    <property type="component" value="Unassembled WGS sequence"/>
</dbReference>
<dbReference type="EMBL" id="BNAT01000005">
    <property type="protein sequence ID" value="GHH85946.1"/>
    <property type="molecule type" value="Genomic_DNA"/>
</dbReference>
<accession>A0A919L7V9</accession>
<reference evidence="2" key="2">
    <citation type="submission" date="2020-09" db="EMBL/GenBank/DDBJ databases">
        <authorList>
            <person name="Sun Q."/>
            <person name="Zhou Y."/>
        </authorList>
    </citation>
    <scope>NUCLEOTIDE SEQUENCE</scope>
    <source>
        <strain evidence="2">CGMCC 4.7403</strain>
    </source>
</reference>
<reference evidence="2" key="1">
    <citation type="journal article" date="2014" name="Int. J. Syst. Evol. Microbiol.">
        <title>Complete genome sequence of Corynebacterium casei LMG S-19264T (=DSM 44701T), isolated from a smear-ripened cheese.</title>
        <authorList>
            <consortium name="US DOE Joint Genome Institute (JGI-PGF)"/>
            <person name="Walter F."/>
            <person name="Albersmeier A."/>
            <person name="Kalinowski J."/>
            <person name="Ruckert C."/>
        </authorList>
    </citation>
    <scope>NUCLEOTIDE SEQUENCE</scope>
    <source>
        <strain evidence="2">CGMCC 4.7403</strain>
    </source>
</reference>
<feature type="region of interest" description="Disordered" evidence="1">
    <location>
        <begin position="162"/>
        <end position="229"/>
    </location>
</feature>